<accession>A0A6A6NS22</accession>
<dbReference type="Proteomes" id="UP000799766">
    <property type="component" value="Unassembled WGS sequence"/>
</dbReference>
<dbReference type="Pfam" id="PF08728">
    <property type="entry name" value="CRT10"/>
    <property type="match status" value="1"/>
</dbReference>
<evidence type="ECO:0000313" key="3">
    <source>
        <dbReference type="Proteomes" id="UP000799766"/>
    </source>
</evidence>
<evidence type="ECO:0000313" key="2">
    <source>
        <dbReference type="EMBL" id="KAF2454541.1"/>
    </source>
</evidence>
<feature type="region of interest" description="Disordered" evidence="1">
    <location>
        <begin position="431"/>
        <end position="467"/>
    </location>
</feature>
<dbReference type="EMBL" id="MU001691">
    <property type="protein sequence ID" value="KAF2454541.1"/>
    <property type="molecule type" value="Genomic_DNA"/>
</dbReference>
<sequence length="897" mass="99129">MDEDRGFEEVSIRATSAQSSRQRFPKYHHGSQSHESSDFEHPPRILRWRQNLTAFSSAYNLYFLASCNRINIYRPEFLTQAIPNKPSLQIVPPSLPQALQPSHHDLFDPSSPHGINHILVDYLGNEEILLLCRDDGDVIAYRTRAIADNVRFREEAMTERAATGVADNLPFVIPVQTMVMQNVDISAWGLAVQREARMFAVSSNNAEVTVFAFALAEESSSSEEDEATLEGKYLESPLTQPIPSRGSELFFPDASTEPVAYQSGGGFKRLDRSRNQLIRLRGADANLPCVSMCNTNEDPEGRLVAAGDIFGTVYIWNVHERMMLQRVRARFCPWKPIFSEIVFAHVRGLDMQVSLTRLKGFTGSSGLSLWGLTWFDTRAFREANSVESVLGCKRRPKPQGRMCCGEEIWDTSVSKTQVRWANSVYKGKRLYPEPTPPLFEMEGRVDSDSGEEGSRKEEGNEDNDEVESFVNDAETWNRAATAEAEQENGNEVGQALGEQLDEDQDDQNLDEAMESIEHQDIGAQNVAHAGFEEIQAILAAAGALIGFDPTQSSEGVNDSSVETDSQPPHVGFARGSTDLPKAPLFIQGVHDLFLVHPNPLGDVLPPIASSNKAADAAVARALLGPPPSIGMHYPLVQHHHADPEATPDHLPDASLALAHASNDRMCFSASIPELGVHVVAGLPGRVAVLSLTQGGSRPFDSAEAEQERARRRWSELETQPPTSAVVPERVQRALAQRLDKERREAAAETEPAHEERREPAAVAEAADDEHMDARQAAERARWQAVAKERAFFPAAFRLDAVLPFAEQEMRGERPKPHLVGIAVGRTPRGEGGAGLIGGEEDWVEERGREGPAAEGAVRRWSLFLTYADGAVLSCKHYCLIMLCFWDNWMGKDLAHTT</sequence>
<feature type="compositionally biased region" description="Polar residues" evidence="1">
    <location>
        <begin position="13"/>
        <end position="22"/>
    </location>
</feature>
<dbReference type="SUPFAM" id="SSF50978">
    <property type="entry name" value="WD40 repeat-like"/>
    <property type="match status" value="1"/>
</dbReference>
<protein>
    <recommendedName>
        <fullName evidence="4">WD40-repeat-containing domain protein</fullName>
    </recommendedName>
</protein>
<evidence type="ECO:0008006" key="4">
    <source>
        <dbReference type="Google" id="ProtNLM"/>
    </source>
</evidence>
<feature type="compositionally biased region" description="Basic and acidic residues" evidence="1">
    <location>
        <begin position="737"/>
        <end position="759"/>
    </location>
</feature>
<dbReference type="InterPro" id="IPR036322">
    <property type="entry name" value="WD40_repeat_dom_sf"/>
</dbReference>
<feature type="region of interest" description="Disordered" evidence="1">
    <location>
        <begin position="736"/>
        <end position="776"/>
    </location>
</feature>
<feature type="compositionally biased region" description="Basic and acidic residues" evidence="1">
    <location>
        <begin position="441"/>
        <end position="458"/>
    </location>
</feature>
<dbReference type="InterPro" id="IPR014839">
    <property type="entry name" value="Crt10"/>
</dbReference>
<gene>
    <name evidence="2" type="ORF">BDY21DRAFT_366289</name>
</gene>
<name>A0A6A6NS22_9PEZI</name>
<feature type="region of interest" description="Disordered" evidence="1">
    <location>
        <begin position="694"/>
        <end position="724"/>
    </location>
</feature>
<evidence type="ECO:0000256" key="1">
    <source>
        <dbReference type="SAM" id="MobiDB-lite"/>
    </source>
</evidence>
<dbReference type="AlphaFoldDB" id="A0A6A6NS22"/>
<proteinExistence type="predicted"/>
<feature type="compositionally biased region" description="Basic and acidic residues" evidence="1">
    <location>
        <begin position="705"/>
        <end position="715"/>
    </location>
</feature>
<organism evidence="2 3">
    <name type="scientific">Lineolata rhizophorae</name>
    <dbReference type="NCBI Taxonomy" id="578093"/>
    <lineage>
        <taxon>Eukaryota</taxon>
        <taxon>Fungi</taxon>
        <taxon>Dikarya</taxon>
        <taxon>Ascomycota</taxon>
        <taxon>Pezizomycotina</taxon>
        <taxon>Dothideomycetes</taxon>
        <taxon>Dothideomycetes incertae sedis</taxon>
        <taxon>Lineolatales</taxon>
        <taxon>Lineolataceae</taxon>
        <taxon>Lineolata</taxon>
    </lineage>
</organism>
<keyword evidence="3" id="KW-1185">Reference proteome</keyword>
<reference evidence="2" key="1">
    <citation type="journal article" date="2020" name="Stud. Mycol.">
        <title>101 Dothideomycetes genomes: a test case for predicting lifestyles and emergence of pathogens.</title>
        <authorList>
            <person name="Haridas S."/>
            <person name="Albert R."/>
            <person name="Binder M."/>
            <person name="Bloem J."/>
            <person name="Labutti K."/>
            <person name="Salamov A."/>
            <person name="Andreopoulos B."/>
            <person name="Baker S."/>
            <person name="Barry K."/>
            <person name="Bills G."/>
            <person name="Bluhm B."/>
            <person name="Cannon C."/>
            <person name="Castanera R."/>
            <person name="Culley D."/>
            <person name="Daum C."/>
            <person name="Ezra D."/>
            <person name="Gonzalez J."/>
            <person name="Henrissat B."/>
            <person name="Kuo A."/>
            <person name="Liang C."/>
            <person name="Lipzen A."/>
            <person name="Lutzoni F."/>
            <person name="Magnuson J."/>
            <person name="Mondo S."/>
            <person name="Nolan M."/>
            <person name="Ohm R."/>
            <person name="Pangilinan J."/>
            <person name="Park H.-J."/>
            <person name="Ramirez L."/>
            <person name="Alfaro M."/>
            <person name="Sun H."/>
            <person name="Tritt A."/>
            <person name="Yoshinaga Y."/>
            <person name="Zwiers L.-H."/>
            <person name="Turgeon B."/>
            <person name="Goodwin S."/>
            <person name="Spatafora J."/>
            <person name="Crous P."/>
            <person name="Grigoriev I."/>
        </authorList>
    </citation>
    <scope>NUCLEOTIDE SEQUENCE</scope>
    <source>
        <strain evidence="2">ATCC 16933</strain>
    </source>
</reference>
<dbReference type="OrthoDB" id="5591786at2759"/>
<feature type="region of interest" description="Disordered" evidence="1">
    <location>
        <begin position="1"/>
        <end position="39"/>
    </location>
</feature>